<dbReference type="SUPFAM" id="SSF55048">
    <property type="entry name" value="Probable ACP-binding domain of malonyl-CoA ACP transacylase"/>
    <property type="match status" value="1"/>
</dbReference>
<dbReference type="InterPro" id="IPR014031">
    <property type="entry name" value="Ketoacyl_synth_C"/>
</dbReference>
<evidence type="ECO:0000256" key="5">
    <source>
        <dbReference type="ARBA" id="ARBA00023194"/>
    </source>
</evidence>
<sequence>MANDEKLLNYLKRVTADLHQTRERLRKAETATEEPIAIVGMGCRYPGGVTTPDGLWDLVADGRDAIAGFPEDRGWNLENLFDADPDAVGTSYVHEGGFLAAAAEFDAEFFGISPREALATDPQQRLLLETAWETFENARIDPSSLADSDVGVFTGMANGDYALTVDQVPEGFEGYLGIGGAGSIASGRISYSLGLLGPAVSLDTGCSSSLVAMHLASYALRSGECSMALAGGAMVMATPGGFVGFSRQRGLARDGRCKSFGEGADGTNWSEGVGLLLLERLSDARRNGHEVLAVIRGTAVNQDGASNGLTAPNGPSQERVIRQALANAGLTVADVDVVEGHGTGTALGDPIEAQALLATYGQNRPEDQPLWLGSIKSNIGHTQAAAGAAGIIKMVQAMRHGVLPKTLHADQPTSKVDWASGAVSLLTEARPWPETEHPRRAGISSFGVSGTNAHVILEQPPEAETAETEVDDAGTPGLVATGGVVPWVLSGKTQAALRAQAERLVSHLESGSDANAVDVGWSLATTRAALEHRAVILATDTESGTETARALAEGRPDPLLITGQTGTDGKTVFVFPGQGAQWAGMGAQLLHTSPVFAARLHECAEALAPYTDWSLIDVITGAPDASSLDRVDVVQPATFAIVVSLAALWQSCGIHPDAVIGHSQGEIAAACVAGHLTLPTAAKIITLRSQTIAHHLAGHGGMMSVLTPHKQVKETLTQWQGKLWIAAHNSPQTTVVAGDTDALHELHTHYTDQGIRARIIPVDYASHTGHVDTIEDALHQALADTTTEPGTIPWLSTVTGQWTEPHTADGDYWYRNLRQTVQFDTTIRTLADDDYRTFIE</sequence>
<dbReference type="InterPro" id="IPR032821">
    <property type="entry name" value="PKS_assoc"/>
</dbReference>
<dbReference type="GO" id="GO:0033068">
    <property type="term" value="P:macrolide biosynthetic process"/>
    <property type="evidence" value="ECO:0007669"/>
    <property type="project" value="UniProtKB-ARBA"/>
</dbReference>
<dbReference type="SMART" id="SM00827">
    <property type="entry name" value="PKS_AT"/>
    <property type="match status" value="1"/>
</dbReference>
<dbReference type="InterPro" id="IPR050091">
    <property type="entry name" value="PKS_NRPS_Biosynth_Enz"/>
</dbReference>
<organism evidence="9 10">
    <name type="scientific">Streptomyces malaysiensis subsp. samsunensis</name>
    <dbReference type="NCBI Taxonomy" id="459658"/>
    <lineage>
        <taxon>Bacteria</taxon>
        <taxon>Bacillati</taxon>
        <taxon>Actinomycetota</taxon>
        <taxon>Actinomycetes</taxon>
        <taxon>Kitasatosporales</taxon>
        <taxon>Streptomycetaceae</taxon>
        <taxon>Streptomyces</taxon>
        <taxon>Streptomyces violaceusniger group</taxon>
    </lineage>
</organism>
<evidence type="ECO:0000259" key="8">
    <source>
        <dbReference type="PROSITE" id="PS52004"/>
    </source>
</evidence>
<dbReference type="Pfam" id="PF00698">
    <property type="entry name" value="Acyl_transf_1"/>
    <property type="match status" value="1"/>
</dbReference>
<keyword evidence="3" id="KW-0597">Phosphoprotein</keyword>
<dbReference type="Gene3D" id="3.40.366.10">
    <property type="entry name" value="Malonyl-Coenzyme A Acyl Carrier Protein, domain 2"/>
    <property type="match status" value="1"/>
</dbReference>
<feature type="non-terminal residue" evidence="9">
    <location>
        <position position="840"/>
    </location>
</feature>
<protein>
    <submittedName>
        <fullName evidence="9">Type I polyketide synthase</fullName>
    </submittedName>
</protein>
<keyword evidence="2" id="KW-0596">Phosphopantetheine</keyword>
<evidence type="ECO:0000256" key="2">
    <source>
        <dbReference type="ARBA" id="ARBA00022450"/>
    </source>
</evidence>
<evidence type="ECO:0000313" key="9">
    <source>
        <dbReference type="EMBL" id="MCQ8836419.1"/>
    </source>
</evidence>
<comment type="caution">
    <text evidence="9">The sequence shown here is derived from an EMBL/GenBank/DDBJ whole genome shotgun (WGS) entry which is preliminary data.</text>
</comment>
<reference evidence="9" key="1">
    <citation type="submission" date="2022-06" db="EMBL/GenBank/DDBJ databases">
        <title>WGS of actinobacteria.</title>
        <authorList>
            <person name="Thawai C."/>
        </authorList>
    </citation>
    <scope>NUCLEOTIDE SEQUENCE</scope>
    <source>
        <strain evidence="9">DSM 42010</strain>
    </source>
</reference>
<dbReference type="Pfam" id="PF00109">
    <property type="entry name" value="ketoacyl-synt"/>
    <property type="match status" value="1"/>
</dbReference>
<comment type="cofactor">
    <cofactor evidence="1">
        <name>pantetheine 4'-phosphate</name>
        <dbReference type="ChEBI" id="CHEBI:47942"/>
    </cofactor>
</comment>
<dbReference type="InterPro" id="IPR020841">
    <property type="entry name" value="PKS_Beta-ketoAc_synthase_dom"/>
</dbReference>
<dbReference type="InterPro" id="IPR015083">
    <property type="entry name" value="NorB/c/GfsB-D-like_docking"/>
</dbReference>
<gene>
    <name evidence="9" type="ORF">NQU54_47375</name>
</gene>
<dbReference type="AlphaFoldDB" id="A0A9X2MAX0"/>
<dbReference type="FunFam" id="3.40.47.10:FF:000019">
    <property type="entry name" value="Polyketide synthase type I"/>
    <property type="match status" value="1"/>
</dbReference>
<accession>A0A9X2MAX0</accession>
<dbReference type="PANTHER" id="PTHR43775">
    <property type="entry name" value="FATTY ACID SYNTHASE"/>
    <property type="match status" value="1"/>
</dbReference>
<dbReference type="Pfam" id="PF08990">
    <property type="entry name" value="Docking"/>
    <property type="match status" value="1"/>
</dbReference>
<dbReference type="GO" id="GO:0031177">
    <property type="term" value="F:phosphopantetheine binding"/>
    <property type="evidence" value="ECO:0007669"/>
    <property type="project" value="UniProtKB-ARBA"/>
</dbReference>
<dbReference type="SUPFAM" id="SSF53901">
    <property type="entry name" value="Thiolase-like"/>
    <property type="match status" value="1"/>
</dbReference>
<dbReference type="Proteomes" id="UP001142400">
    <property type="component" value="Unassembled WGS sequence"/>
</dbReference>
<dbReference type="Gene3D" id="3.40.47.10">
    <property type="match status" value="1"/>
</dbReference>
<dbReference type="FunFam" id="3.40.366.10:FF:000002">
    <property type="entry name" value="Probable polyketide synthase 2"/>
    <property type="match status" value="1"/>
</dbReference>
<keyword evidence="5" id="KW-0045">Antibiotic biosynthesis</keyword>
<keyword evidence="7" id="KW-0012">Acyltransferase</keyword>
<dbReference type="InterPro" id="IPR014030">
    <property type="entry name" value="Ketoacyl_synth_N"/>
</dbReference>
<dbReference type="InterPro" id="IPR016036">
    <property type="entry name" value="Malonyl_transacylase_ACP-bd"/>
</dbReference>
<dbReference type="RefSeq" id="WP_257636458.1">
    <property type="nucleotide sequence ID" value="NZ_JANIIC010000132.1"/>
</dbReference>
<evidence type="ECO:0000256" key="6">
    <source>
        <dbReference type="ARBA" id="ARBA00023268"/>
    </source>
</evidence>
<feature type="domain" description="Ketosynthase family 3 (KS3)" evidence="8">
    <location>
        <begin position="33"/>
        <end position="459"/>
    </location>
</feature>
<dbReference type="Gene3D" id="3.30.70.3290">
    <property type="match status" value="1"/>
</dbReference>
<dbReference type="InterPro" id="IPR014043">
    <property type="entry name" value="Acyl_transferase_dom"/>
</dbReference>
<dbReference type="InterPro" id="IPR016035">
    <property type="entry name" value="Acyl_Trfase/lysoPLipase"/>
</dbReference>
<dbReference type="SMART" id="SM00825">
    <property type="entry name" value="PKS_KS"/>
    <property type="match status" value="1"/>
</dbReference>
<dbReference type="EMBL" id="JANIIC010000132">
    <property type="protein sequence ID" value="MCQ8836419.1"/>
    <property type="molecule type" value="Genomic_DNA"/>
</dbReference>
<dbReference type="InterPro" id="IPR016039">
    <property type="entry name" value="Thiolase-like"/>
</dbReference>
<dbReference type="InterPro" id="IPR001227">
    <property type="entry name" value="Ac_transferase_dom_sf"/>
</dbReference>
<keyword evidence="6" id="KW-0511">Multifunctional enzyme</keyword>
<dbReference type="Pfam" id="PF02801">
    <property type="entry name" value="Ketoacyl-synt_C"/>
    <property type="match status" value="1"/>
</dbReference>
<evidence type="ECO:0000256" key="7">
    <source>
        <dbReference type="ARBA" id="ARBA00023315"/>
    </source>
</evidence>
<dbReference type="GO" id="GO:0004312">
    <property type="term" value="F:fatty acid synthase activity"/>
    <property type="evidence" value="ECO:0007669"/>
    <property type="project" value="TreeGrafter"/>
</dbReference>
<dbReference type="GO" id="GO:0004315">
    <property type="term" value="F:3-oxoacyl-[acyl-carrier-protein] synthase activity"/>
    <property type="evidence" value="ECO:0007669"/>
    <property type="project" value="InterPro"/>
</dbReference>
<keyword evidence="10" id="KW-1185">Reference proteome</keyword>
<evidence type="ECO:0000256" key="3">
    <source>
        <dbReference type="ARBA" id="ARBA00022553"/>
    </source>
</evidence>
<evidence type="ECO:0000313" key="10">
    <source>
        <dbReference type="Proteomes" id="UP001142400"/>
    </source>
</evidence>
<dbReference type="PANTHER" id="PTHR43775:SF51">
    <property type="entry name" value="INACTIVE PHENOLPHTHIOCEROL SYNTHESIS POLYKETIDE SYNTHASE TYPE I PKS1-RELATED"/>
    <property type="match status" value="1"/>
</dbReference>
<dbReference type="PROSITE" id="PS00606">
    <property type="entry name" value="KS3_1"/>
    <property type="match status" value="1"/>
</dbReference>
<evidence type="ECO:0000256" key="1">
    <source>
        <dbReference type="ARBA" id="ARBA00001957"/>
    </source>
</evidence>
<dbReference type="SUPFAM" id="SSF52151">
    <property type="entry name" value="FabD/lysophospholipase-like"/>
    <property type="match status" value="1"/>
</dbReference>
<dbReference type="Pfam" id="PF16197">
    <property type="entry name" value="KAsynt_C_assoc"/>
    <property type="match status" value="1"/>
</dbReference>
<dbReference type="CDD" id="cd00833">
    <property type="entry name" value="PKS"/>
    <property type="match status" value="1"/>
</dbReference>
<keyword evidence="4" id="KW-0808">Transferase</keyword>
<proteinExistence type="predicted"/>
<dbReference type="InterPro" id="IPR018201">
    <property type="entry name" value="Ketoacyl_synth_AS"/>
</dbReference>
<dbReference type="GO" id="GO:0006633">
    <property type="term" value="P:fatty acid biosynthetic process"/>
    <property type="evidence" value="ECO:0007669"/>
    <property type="project" value="InterPro"/>
</dbReference>
<dbReference type="PROSITE" id="PS52004">
    <property type="entry name" value="KS3_2"/>
    <property type="match status" value="1"/>
</dbReference>
<name>A0A9X2MAX0_STRMQ</name>
<evidence type="ECO:0000256" key="4">
    <source>
        <dbReference type="ARBA" id="ARBA00022679"/>
    </source>
</evidence>